<dbReference type="KEGG" id="vg:77929812"/>
<protein>
    <submittedName>
        <fullName evidence="2">Uncharacterized protein</fullName>
    </submittedName>
</protein>
<feature type="region of interest" description="Disordered" evidence="1">
    <location>
        <begin position="1"/>
        <end position="47"/>
    </location>
</feature>
<keyword evidence="3" id="KW-1185">Reference proteome</keyword>
<evidence type="ECO:0000313" key="3">
    <source>
        <dbReference type="Proteomes" id="UP000326082"/>
    </source>
</evidence>
<dbReference type="EMBL" id="MN234218">
    <property type="protein sequence ID" value="QFG13512.1"/>
    <property type="molecule type" value="Genomic_DNA"/>
</dbReference>
<accession>A0A5J6TYQ2</accession>
<gene>
    <name evidence="2" type="primary">34</name>
    <name evidence="2" type="ORF">PBI_POWERBALL_34</name>
</gene>
<feature type="compositionally biased region" description="Basic residues" evidence="1">
    <location>
        <begin position="17"/>
        <end position="30"/>
    </location>
</feature>
<proteinExistence type="predicted"/>
<organism evidence="2 3">
    <name type="scientific">Gordonia phage Powerball</name>
    <dbReference type="NCBI Taxonomy" id="2599847"/>
    <lineage>
        <taxon>Viruses</taxon>
        <taxon>Duplodnaviria</taxon>
        <taxon>Heunggongvirae</taxon>
        <taxon>Uroviricota</taxon>
        <taxon>Caudoviricetes</taxon>
        <taxon>Powerballvirus</taxon>
        <taxon>Powerballvirus powerball</taxon>
    </lineage>
</organism>
<name>A0A5J6TYQ2_9CAUD</name>
<reference evidence="2 3" key="1">
    <citation type="submission" date="2019-07" db="EMBL/GenBank/DDBJ databases">
        <authorList>
            <person name="Lauer M.J."/>
            <person name="Stoner T.H."/>
            <person name="Garlena R.A."/>
            <person name="Russell D.A."/>
            <person name="Pope W.H."/>
            <person name="Jacobs-Sera D."/>
            <person name="Hatfull G.F."/>
        </authorList>
    </citation>
    <scope>NUCLEOTIDE SEQUENCE [LARGE SCALE GENOMIC DNA]</scope>
</reference>
<dbReference type="RefSeq" id="YP_010653973.1">
    <property type="nucleotide sequence ID" value="NC_070805.1"/>
</dbReference>
<evidence type="ECO:0000313" key="2">
    <source>
        <dbReference type="EMBL" id="QFG13512.1"/>
    </source>
</evidence>
<dbReference type="Proteomes" id="UP000326082">
    <property type="component" value="Segment"/>
</dbReference>
<sequence>MPGNPVWGKSGDLLRRTAVRPTKRGNHARGRGGACGQNAGKSVDQGGDTEELTALTCVSVTYVIHSGPRQAEMSR</sequence>
<evidence type="ECO:0000256" key="1">
    <source>
        <dbReference type="SAM" id="MobiDB-lite"/>
    </source>
</evidence>
<dbReference type="GeneID" id="77929812"/>